<evidence type="ECO:0000256" key="8">
    <source>
        <dbReference type="PROSITE-ProRule" id="PRU01373"/>
    </source>
</evidence>
<evidence type="ECO:0000256" key="4">
    <source>
        <dbReference type="ARBA" id="ARBA00022960"/>
    </source>
</evidence>
<dbReference type="SUPFAM" id="SSF141523">
    <property type="entry name" value="L,D-transpeptidase catalytic domain-like"/>
    <property type="match status" value="1"/>
</dbReference>
<dbReference type="Gene3D" id="2.40.440.10">
    <property type="entry name" value="L,D-transpeptidase catalytic domain-like"/>
    <property type="match status" value="1"/>
</dbReference>
<feature type="region of interest" description="Disordered" evidence="9">
    <location>
        <begin position="453"/>
        <end position="481"/>
    </location>
</feature>
<dbReference type="Pfam" id="PF03734">
    <property type="entry name" value="YkuD"/>
    <property type="match status" value="1"/>
</dbReference>
<dbReference type="GO" id="GO:0071972">
    <property type="term" value="F:peptidoglycan L,D-transpeptidase activity"/>
    <property type="evidence" value="ECO:0007669"/>
    <property type="project" value="TreeGrafter"/>
</dbReference>
<keyword evidence="5 8" id="KW-0573">Peptidoglycan synthesis</keyword>
<evidence type="ECO:0000256" key="7">
    <source>
        <dbReference type="ARBA" id="ARBA00023316"/>
    </source>
</evidence>
<dbReference type="InterPro" id="IPR005490">
    <property type="entry name" value="LD_TPept_cat_dom"/>
</dbReference>
<keyword evidence="7 8" id="KW-0961">Cell wall biogenesis/degradation</keyword>
<gene>
    <name evidence="11" type="ORF">MCNOR_0283</name>
</gene>
<dbReference type="AlphaFoldDB" id="A0AA35V2I7"/>
<feature type="active site" description="Nucleophile" evidence="8">
    <location>
        <position position="417"/>
    </location>
</feature>
<keyword evidence="4 8" id="KW-0133">Cell shape</keyword>
<proteinExistence type="inferred from homology"/>
<dbReference type="RefSeq" id="WP_282213453.1">
    <property type="nucleotide sequence ID" value="NZ_OX458332.1"/>
</dbReference>
<evidence type="ECO:0000259" key="10">
    <source>
        <dbReference type="PROSITE" id="PS52029"/>
    </source>
</evidence>
<dbReference type="GO" id="GO:0008360">
    <property type="term" value="P:regulation of cell shape"/>
    <property type="evidence" value="ECO:0007669"/>
    <property type="project" value="UniProtKB-UniRule"/>
</dbReference>
<dbReference type="GO" id="GO:0005576">
    <property type="term" value="C:extracellular region"/>
    <property type="evidence" value="ECO:0007669"/>
    <property type="project" value="TreeGrafter"/>
</dbReference>
<evidence type="ECO:0000256" key="9">
    <source>
        <dbReference type="SAM" id="MobiDB-lite"/>
    </source>
</evidence>
<feature type="active site" description="Proton donor/acceptor" evidence="8">
    <location>
        <position position="401"/>
    </location>
</feature>
<dbReference type="InterPro" id="IPR050979">
    <property type="entry name" value="LD-transpeptidase"/>
</dbReference>
<comment type="pathway">
    <text evidence="1 8">Cell wall biogenesis; peptidoglycan biosynthesis.</text>
</comment>
<comment type="similarity">
    <text evidence="2">Belongs to the YkuD family.</text>
</comment>
<dbReference type="PROSITE" id="PS52029">
    <property type="entry name" value="LD_TPASE"/>
    <property type="match status" value="1"/>
</dbReference>
<evidence type="ECO:0000313" key="11">
    <source>
        <dbReference type="EMBL" id="CAI8731205.1"/>
    </source>
</evidence>
<dbReference type="InterPro" id="IPR038063">
    <property type="entry name" value="Transpep_catalytic_dom"/>
</dbReference>
<dbReference type="PANTHER" id="PTHR30582">
    <property type="entry name" value="L,D-TRANSPEPTIDASE"/>
    <property type="match status" value="1"/>
</dbReference>
<dbReference type="GO" id="GO:0016746">
    <property type="term" value="F:acyltransferase activity"/>
    <property type="evidence" value="ECO:0007669"/>
    <property type="project" value="UniProtKB-KW"/>
</dbReference>
<dbReference type="CDD" id="cd16913">
    <property type="entry name" value="YkuD_like"/>
    <property type="match status" value="1"/>
</dbReference>
<organism evidence="11 12">
    <name type="scientific">Methylococcus capsulatus</name>
    <dbReference type="NCBI Taxonomy" id="414"/>
    <lineage>
        <taxon>Bacteria</taxon>
        <taxon>Pseudomonadati</taxon>
        <taxon>Pseudomonadota</taxon>
        <taxon>Gammaproteobacteria</taxon>
        <taxon>Methylococcales</taxon>
        <taxon>Methylococcaceae</taxon>
        <taxon>Methylococcus</taxon>
    </lineage>
</organism>
<dbReference type="PANTHER" id="PTHR30582:SF2">
    <property type="entry name" value="L,D-TRANSPEPTIDASE YCIB-RELATED"/>
    <property type="match status" value="1"/>
</dbReference>
<accession>A0AA35V2I7</accession>
<dbReference type="GO" id="GO:0018104">
    <property type="term" value="P:peptidoglycan-protein cross-linking"/>
    <property type="evidence" value="ECO:0007669"/>
    <property type="project" value="TreeGrafter"/>
</dbReference>
<evidence type="ECO:0000256" key="1">
    <source>
        <dbReference type="ARBA" id="ARBA00004752"/>
    </source>
</evidence>
<evidence type="ECO:0000256" key="6">
    <source>
        <dbReference type="ARBA" id="ARBA00023315"/>
    </source>
</evidence>
<feature type="domain" description="L,D-TPase catalytic" evidence="10">
    <location>
        <begin position="321"/>
        <end position="452"/>
    </location>
</feature>
<feature type="compositionally biased region" description="Basic and acidic residues" evidence="9">
    <location>
        <begin position="464"/>
        <end position="474"/>
    </location>
</feature>
<dbReference type="Proteomes" id="UP001158598">
    <property type="component" value="Chromosome"/>
</dbReference>
<dbReference type="GO" id="GO:0071555">
    <property type="term" value="P:cell wall organization"/>
    <property type="evidence" value="ECO:0007669"/>
    <property type="project" value="UniProtKB-UniRule"/>
</dbReference>
<protein>
    <submittedName>
        <fullName evidence="11">ErfK/YbiS/YcfS/YnhG family protein</fullName>
    </submittedName>
</protein>
<dbReference type="InterPro" id="IPR041280">
    <property type="entry name" value="Big_10"/>
</dbReference>
<keyword evidence="3" id="KW-0808">Transferase</keyword>
<dbReference type="Gene3D" id="2.60.40.3710">
    <property type="match status" value="1"/>
</dbReference>
<evidence type="ECO:0000256" key="3">
    <source>
        <dbReference type="ARBA" id="ARBA00022679"/>
    </source>
</evidence>
<evidence type="ECO:0000313" key="12">
    <source>
        <dbReference type="Proteomes" id="UP001158598"/>
    </source>
</evidence>
<reference evidence="11" key="1">
    <citation type="submission" date="2023-03" db="EMBL/GenBank/DDBJ databases">
        <authorList>
            <person name="Pearce D."/>
        </authorList>
    </citation>
    <scope>NUCLEOTIDE SEQUENCE</scope>
    <source>
        <strain evidence="11">Mc</strain>
    </source>
</reference>
<dbReference type="Pfam" id="PF17964">
    <property type="entry name" value="Big_10"/>
    <property type="match status" value="1"/>
</dbReference>
<evidence type="ECO:0000256" key="5">
    <source>
        <dbReference type="ARBA" id="ARBA00022984"/>
    </source>
</evidence>
<evidence type="ECO:0000256" key="2">
    <source>
        <dbReference type="ARBA" id="ARBA00005992"/>
    </source>
</evidence>
<name>A0AA35V2I7_METCP</name>
<dbReference type="EMBL" id="OX458332">
    <property type="protein sequence ID" value="CAI8731205.1"/>
    <property type="molecule type" value="Genomic_DNA"/>
</dbReference>
<keyword evidence="6" id="KW-0012">Acyltransferase</keyword>
<sequence>MNRSANVRLIRSGRGRVLAGILTVAAAALITLEIHARLTPFGMVTYPANGAAMADPRRAVTVEPVGVGSRIAAVELREDNGTVVAAAQELEHFEFTGPLAFGRHYVLTTTIERLWSDEKRTEVLEFTTVGIPRLEGPAERTLAPDASLTLVFDQPVGKLEAVGGLKLTVQPEQTRTVFRLEASDYAQGSTYPTQIRWETPGGVPLPPFELRISTPPPVSADVNLRGAENLGTAMPLQITFNEPLAERDKAGRQVRIQTEDGREITGRWGWVGKTRLQFTPLNGWPPSSVIRVSAEPGAFRGVQGGYLEPPLDLSFSTGTDRKIFVYLDTQTMTAVENGQTVRTFKVSTGKPQTPTVTGSFYIYARFPTKTMKSRAKKGEKGHYIVENVPYAQYFYSDYAFHGAWWHNGFGRPASHGCVNMSTQKHNVRWPKAPEDAGWLYQWASLGVPVTVMHSPPSSTSTRIALEEPQRDRPGVRSSPSP</sequence>